<dbReference type="Proteomes" id="UP000568050">
    <property type="component" value="Unassembled WGS sequence"/>
</dbReference>
<reference evidence="2 3" key="1">
    <citation type="submission" date="2020-08" db="EMBL/GenBank/DDBJ databases">
        <title>Sequencing the genomes of 1000 actinobacteria strains.</title>
        <authorList>
            <person name="Klenk H.-P."/>
        </authorList>
    </citation>
    <scope>NUCLEOTIDE SEQUENCE [LARGE SCALE GENOMIC DNA]</scope>
    <source>
        <strain evidence="2 3">DSM 23040</strain>
    </source>
</reference>
<keyword evidence="3" id="KW-1185">Reference proteome</keyword>
<feature type="compositionally biased region" description="Basic and acidic residues" evidence="1">
    <location>
        <begin position="262"/>
        <end position="275"/>
    </location>
</feature>
<evidence type="ECO:0000313" key="3">
    <source>
        <dbReference type="Proteomes" id="UP000568050"/>
    </source>
</evidence>
<evidence type="ECO:0000313" key="2">
    <source>
        <dbReference type="EMBL" id="MBB3023395.1"/>
    </source>
</evidence>
<accession>A0A839QUI1</accession>
<name>A0A839QUI1_9MICO</name>
<sequence>MCQSQAEGGRRCYAHQRQRVDKLEQRLAETSPDTAEHEEITSRLETARADLIQTRTGLQEHITERTAAGGSYDAEQLTANINRYVADSPTGKPLTLPGGSFRVVRAHTSHGHTVLEVTGPTSARSYSSGLAERYTQDAAGKQVTRATPTELQRDFHTMLVLADGRAGAAVRHSGEISAVYSDGSSRGATRALLPIAAERGGTHLECFDTFLPKIYARSGFVKVASIPFNREFAPDGWDYSAMSRVAPPRGEPDITFMVTQDQYEKLGRPEPRSFQDYDEADEYTRTGHTS</sequence>
<protein>
    <submittedName>
        <fullName evidence="2">Uncharacterized protein</fullName>
    </submittedName>
</protein>
<dbReference type="EMBL" id="JACHWP010000005">
    <property type="protein sequence ID" value="MBB3023395.1"/>
    <property type="molecule type" value="Genomic_DNA"/>
</dbReference>
<dbReference type="RefSeq" id="WP_183376550.1">
    <property type="nucleotide sequence ID" value="NZ_CBCSFZ010000058.1"/>
</dbReference>
<dbReference type="AlphaFoldDB" id="A0A839QUI1"/>
<gene>
    <name evidence="2" type="ORF">FHX50_001690</name>
</gene>
<organism evidence="2 3">
    <name type="scientific">Helcobacillus massiliensis</name>
    <dbReference type="NCBI Taxonomy" id="521392"/>
    <lineage>
        <taxon>Bacteria</taxon>
        <taxon>Bacillati</taxon>
        <taxon>Actinomycetota</taxon>
        <taxon>Actinomycetes</taxon>
        <taxon>Micrococcales</taxon>
        <taxon>Dermabacteraceae</taxon>
        <taxon>Helcobacillus</taxon>
    </lineage>
</organism>
<evidence type="ECO:0000256" key="1">
    <source>
        <dbReference type="SAM" id="MobiDB-lite"/>
    </source>
</evidence>
<feature type="region of interest" description="Disordered" evidence="1">
    <location>
        <begin position="262"/>
        <end position="290"/>
    </location>
</feature>
<comment type="caution">
    <text evidence="2">The sequence shown here is derived from an EMBL/GenBank/DDBJ whole genome shotgun (WGS) entry which is preliminary data.</text>
</comment>
<proteinExistence type="predicted"/>